<feature type="region of interest" description="Disordered" evidence="1">
    <location>
        <begin position="94"/>
        <end position="184"/>
    </location>
</feature>
<evidence type="ECO:0000256" key="1">
    <source>
        <dbReference type="SAM" id="MobiDB-lite"/>
    </source>
</evidence>
<evidence type="ECO:0000313" key="2">
    <source>
        <dbReference type="EMBL" id="KAJ1145850.1"/>
    </source>
</evidence>
<name>A0AAV7R5C0_PLEWA</name>
<feature type="region of interest" description="Disordered" evidence="1">
    <location>
        <begin position="16"/>
        <end position="77"/>
    </location>
</feature>
<keyword evidence="3" id="KW-1185">Reference proteome</keyword>
<dbReference type="Proteomes" id="UP001066276">
    <property type="component" value="Chromosome 6"/>
</dbReference>
<accession>A0AAV7R5C0</accession>
<proteinExistence type="predicted"/>
<feature type="compositionally biased region" description="Polar residues" evidence="1">
    <location>
        <begin position="146"/>
        <end position="160"/>
    </location>
</feature>
<comment type="caution">
    <text evidence="2">The sequence shown here is derived from an EMBL/GenBank/DDBJ whole genome shotgun (WGS) entry which is preliminary data.</text>
</comment>
<feature type="compositionally biased region" description="Basic and acidic residues" evidence="1">
    <location>
        <begin position="22"/>
        <end position="32"/>
    </location>
</feature>
<evidence type="ECO:0000313" key="3">
    <source>
        <dbReference type="Proteomes" id="UP001066276"/>
    </source>
</evidence>
<organism evidence="2 3">
    <name type="scientific">Pleurodeles waltl</name>
    <name type="common">Iberian ribbed newt</name>
    <dbReference type="NCBI Taxonomy" id="8319"/>
    <lineage>
        <taxon>Eukaryota</taxon>
        <taxon>Metazoa</taxon>
        <taxon>Chordata</taxon>
        <taxon>Craniata</taxon>
        <taxon>Vertebrata</taxon>
        <taxon>Euteleostomi</taxon>
        <taxon>Amphibia</taxon>
        <taxon>Batrachia</taxon>
        <taxon>Caudata</taxon>
        <taxon>Salamandroidea</taxon>
        <taxon>Salamandridae</taxon>
        <taxon>Pleurodelinae</taxon>
        <taxon>Pleurodeles</taxon>
    </lineage>
</organism>
<dbReference type="AlphaFoldDB" id="A0AAV7R5C0"/>
<gene>
    <name evidence="2" type="ORF">NDU88_012133</name>
</gene>
<reference evidence="2" key="1">
    <citation type="journal article" date="2022" name="bioRxiv">
        <title>Sequencing and chromosome-scale assembly of the giantPleurodeles waltlgenome.</title>
        <authorList>
            <person name="Brown T."/>
            <person name="Elewa A."/>
            <person name="Iarovenko S."/>
            <person name="Subramanian E."/>
            <person name="Araus A.J."/>
            <person name="Petzold A."/>
            <person name="Susuki M."/>
            <person name="Suzuki K.-i.T."/>
            <person name="Hayashi T."/>
            <person name="Toyoda A."/>
            <person name="Oliveira C."/>
            <person name="Osipova E."/>
            <person name="Leigh N.D."/>
            <person name="Simon A."/>
            <person name="Yun M.H."/>
        </authorList>
    </citation>
    <scope>NUCLEOTIDE SEQUENCE</scope>
    <source>
        <strain evidence="2">20211129_DDA</strain>
        <tissue evidence="2">Liver</tissue>
    </source>
</reference>
<sequence>MIVLPLFSMYKLQDPMKNATKNNDHSGLKGDRSGNYPHTLTGEVGPRKALHAVARERSREGEAADETRDTAVPKRTEAVSVEAAALREAAAALQMEAAAPGPPAAAEEAEPAPDAGPTATPGGAAEEGVPALWVRSRAADADTRTWCPTTVVSPPQQPSLGQEAEQPRIWPRSGESVASAGTRD</sequence>
<protein>
    <submittedName>
        <fullName evidence="2">Uncharacterized protein</fullName>
    </submittedName>
</protein>
<dbReference type="EMBL" id="JANPWB010000010">
    <property type="protein sequence ID" value="KAJ1145850.1"/>
    <property type="molecule type" value="Genomic_DNA"/>
</dbReference>
<feature type="compositionally biased region" description="Low complexity" evidence="1">
    <location>
        <begin position="112"/>
        <end position="131"/>
    </location>
</feature>
<feature type="compositionally biased region" description="Basic and acidic residues" evidence="1">
    <location>
        <begin position="53"/>
        <end position="77"/>
    </location>
</feature>